<evidence type="ECO:0000259" key="6">
    <source>
        <dbReference type="PROSITE" id="PS51536"/>
    </source>
</evidence>
<proteinExistence type="predicted"/>
<dbReference type="CDD" id="cd01736">
    <property type="entry name" value="LSm14_N"/>
    <property type="match status" value="1"/>
</dbReference>
<evidence type="ECO:0000256" key="2">
    <source>
        <dbReference type="PROSITE-ProRule" id="PRU00869"/>
    </source>
</evidence>
<dbReference type="PROSITE" id="PS51512">
    <property type="entry name" value="DFDF"/>
    <property type="match status" value="1"/>
</dbReference>
<feature type="short sequence motif" description="FFD box" evidence="1">
    <location>
        <begin position="249"/>
        <end position="265"/>
    </location>
</feature>
<keyword evidence="9" id="KW-1185">Reference proteome</keyword>
<dbReference type="InterPro" id="IPR047575">
    <property type="entry name" value="Sm"/>
</dbReference>
<feature type="short sequence motif" description="TFG box" evidence="2">
    <location>
        <begin position="268"/>
        <end position="288"/>
    </location>
</feature>
<dbReference type="SUPFAM" id="SSF50182">
    <property type="entry name" value="Sm-like ribonucleoproteins"/>
    <property type="match status" value="1"/>
</dbReference>
<dbReference type="InterPro" id="IPR025761">
    <property type="entry name" value="FFD_box"/>
</dbReference>
<organism evidence="8 9">
    <name type="scientific">Lachancea lanzarotensis</name>
    <dbReference type="NCBI Taxonomy" id="1245769"/>
    <lineage>
        <taxon>Eukaryota</taxon>
        <taxon>Fungi</taxon>
        <taxon>Dikarya</taxon>
        <taxon>Ascomycota</taxon>
        <taxon>Saccharomycotina</taxon>
        <taxon>Saccharomycetes</taxon>
        <taxon>Saccharomycetales</taxon>
        <taxon>Saccharomycetaceae</taxon>
        <taxon>Lachancea</taxon>
    </lineage>
</organism>
<evidence type="ECO:0000313" key="9">
    <source>
        <dbReference type="Proteomes" id="UP000054304"/>
    </source>
</evidence>
<dbReference type="Gene3D" id="2.30.30.100">
    <property type="match status" value="1"/>
</dbReference>
<dbReference type="STRING" id="1245769.A0A0C7MXY5"/>
<feature type="domain" description="TFG box profile" evidence="6">
    <location>
        <begin position="268"/>
        <end position="288"/>
    </location>
</feature>
<dbReference type="GO" id="GO:0010494">
    <property type="term" value="C:cytoplasmic stress granule"/>
    <property type="evidence" value="ECO:0007669"/>
    <property type="project" value="EnsemblFungi"/>
</dbReference>
<name>A0A0C7MXY5_9SACH</name>
<dbReference type="GO" id="GO:0000932">
    <property type="term" value="C:P-body"/>
    <property type="evidence" value="ECO:0007669"/>
    <property type="project" value="EnsemblFungi"/>
</dbReference>
<dbReference type="OrthoDB" id="21539at2759"/>
<dbReference type="SMART" id="SM01271">
    <property type="entry name" value="LSM14"/>
    <property type="match status" value="1"/>
</dbReference>
<evidence type="ECO:0000313" key="8">
    <source>
        <dbReference type="EMBL" id="CEP60340.1"/>
    </source>
</evidence>
<dbReference type="AlphaFoldDB" id="A0A0C7MXY5"/>
<protein>
    <submittedName>
        <fullName evidence="8">LALA0S01e08504g1_1</fullName>
    </submittedName>
</protein>
<dbReference type="GO" id="GO:0031370">
    <property type="term" value="F:eukaryotic initiation factor 4G binding"/>
    <property type="evidence" value="ECO:0007669"/>
    <property type="project" value="EnsemblFungi"/>
</dbReference>
<feature type="region of interest" description="Disordered" evidence="3">
    <location>
        <begin position="282"/>
        <end position="339"/>
    </location>
</feature>
<dbReference type="GO" id="GO:0045947">
    <property type="term" value="P:negative regulation of translational initiation"/>
    <property type="evidence" value="ECO:0007669"/>
    <property type="project" value="EnsemblFungi"/>
</dbReference>
<dbReference type="RefSeq" id="XP_022626584.1">
    <property type="nucleotide sequence ID" value="XM_022774492.1"/>
</dbReference>
<dbReference type="PROSITE" id="PS52002">
    <property type="entry name" value="SM"/>
    <property type="match status" value="1"/>
</dbReference>
<feature type="compositionally biased region" description="Low complexity" evidence="3">
    <location>
        <begin position="132"/>
        <end position="143"/>
    </location>
</feature>
<dbReference type="InterPro" id="IPR025762">
    <property type="entry name" value="DFDF"/>
</dbReference>
<dbReference type="GO" id="GO:0033962">
    <property type="term" value="P:P-body assembly"/>
    <property type="evidence" value="ECO:0007669"/>
    <property type="project" value="EnsemblFungi"/>
</dbReference>
<dbReference type="Proteomes" id="UP000054304">
    <property type="component" value="Unassembled WGS sequence"/>
</dbReference>
<dbReference type="InterPro" id="IPR025609">
    <property type="entry name" value="Lsm14-like_N"/>
</dbReference>
<feature type="region of interest" description="Disordered" evidence="3">
    <location>
        <begin position="94"/>
        <end position="143"/>
    </location>
</feature>
<feature type="compositionally biased region" description="Polar residues" evidence="3">
    <location>
        <begin position="174"/>
        <end position="185"/>
    </location>
</feature>
<dbReference type="GO" id="GO:0003729">
    <property type="term" value="F:mRNA binding"/>
    <property type="evidence" value="ECO:0007669"/>
    <property type="project" value="EnsemblFungi"/>
</dbReference>
<dbReference type="PROSITE" id="PS51513">
    <property type="entry name" value="FFD"/>
    <property type="match status" value="1"/>
</dbReference>
<feature type="compositionally biased region" description="Low complexity" evidence="3">
    <location>
        <begin position="96"/>
        <end position="116"/>
    </location>
</feature>
<dbReference type="InterPro" id="IPR010920">
    <property type="entry name" value="LSM_dom_sf"/>
</dbReference>
<evidence type="ECO:0000256" key="1">
    <source>
        <dbReference type="PROSITE-ProRule" id="PRU00846"/>
    </source>
</evidence>
<dbReference type="InterPro" id="IPR025768">
    <property type="entry name" value="TFG_box"/>
</dbReference>
<feature type="domain" description="FFD box profile" evidence="5">
    <location>
        <begin position="249"/>
        <end position="265"/>
    </location>
</feature>
<sequence length="339" mass="37679">MAQYIGKTISLISVTENRYVGLLEGIDSEKGVVTLNKVRCFGTEGRKQWGPQEIYPNPNVYETVAFNGNDVKDLSILDISLDEVQPVLPPPEILAQQQQQQHQQHQQQKQLQQKPQQEQKKQQQQGAPSTIQNSQAPQNAQYQAPAVEVPAAVTGYGVYAPSAPAVDVERKMSQNDSTAKQQYPKKSQEARVAGSKPPVKPKQGPPRKVEIPNEDFDFQSNNSKLENDHDSSVPHQQHSNDTASNNDEAFYNRKSSFFDTISTSTETNTNMRWQEERELNMDTFGQASVGNRRGRGGFRGGRGSFRGGRGGQRGGNRGNARGGFKRNDNFGSASERVEF</sequence>
<evidence type="ECO:0000259" key="7">
    <source>
        <dbReference type="PROSITE" id="PS52002"/>
    </source>
</evidence>
<dbReference type="InterPro" id="IPR019050">
    <property type="entry name" value="FDF_dom"/>
</dbReference>
<dbReference type="PANTHER" id="PTHR13586">
    <property type="entry name" value="SCD6 PROTEIN-RELATED"/>
    <property type="match status" value="1"/>
</dbReference>
<evidence type="ECO:0000259" key="4">
    <source>
        <dbReference type="PROSITE" id="PS51512"/>
    </source>
</evidence>
<dbReference type="SMART" id="SM01199">
    <property type="entry name" value="FDF"/>
    <property type="match status" value="1"/>
</dbReference>
<feature type="region of interest" description="Disordered" evidence="3">
    <location>
        <begin position="169"/>
        <end position="247"/>
    </location>
</feature>
<feature type="compositionally biased region" description="Gly residues" evidence="3">
    <location>
        <begin position="297"/>
        <end position="321"/>
    </location>
</feature>
<dbReference type="GeneID" id="34683721"/>
<dbReference type="Pfam" id="PF12701">
    <property type="entry name" value="LSM14"/>
    <property type="match status" value="1"/>
</dbReference>
<feature type="compositionally biased region" description="Polar residues" evidence="3">
    <location>
        <begin position="233"/>
        <end position="247"/>
    </location>
</feature>
<reference evidence="8 9" key="1">
    <citation type="submission" date="2014-12" db="EMBL/GenBank/DDBJ databases">
        <authorList>
            <person name="Neuveglise Cecile"/>
        </authorList>
    </citation>
    <scope>NUCLEOTIDE SEQUENCE [LARGE SCALE GENOMIC DNA]</scope>
    <source>
        <strain evidence="8 9">CBS 12615</strain>
    </source>
</reference>
<evidence type="ECO:0000259" key="5">
    <source>
        <dbReference type="PROSITE" id="PS51513"/>
    </source>
</evidence>
<gene>
    <name evidence="8" type="ORF">LALA0_S01e08504g</name>
</gene>
<dbReference type="PROSITE" id="PS51536">
    <property type="entry name" value="TFG"/>
    <property type="match status" value="1"/>
</dbReference>
<dbReference type="GO" id="GO:0034063">
    <property type="term" value="P:stress granule assembly"/>
    <property type="evidence" value="ECO:0007669"/>
    <property type="project" value="EnsemblFungi"/>
</dbReference>
<feature type="domain" description="DFDF" evidence="4">
    <location>
        <begin position="204"/>
        <end position="240"/>
    </location>
</feature>
<accession>A0A0C7MXY5</accession>
<dbReference type="EMBL" id="LN736360">
    <property type="protein sequence ID" value="CEP60340.1"/>
    <property type="molecule type" value="Genomic_DNA"/>
</dbReference>
<evidence type="ECO:0000256" key="3">
    <source>
        <dbReference type="SAM" id="MobiDB-lite"/>
    </source>
</evidence>
<dbReference type="PANTHER" id="PTHR13586:SF0">
    <property type="entry name" value="TRAILER HITCH, ISOFORM H"/>
    <property type="match status" value="1"/>
</dbReference>
<feature type="domain" description="Sm" evidence="7">
    <location>
        <begin position="1"/>
        <end position="80"/>
    </location>
</feature>
<dbReference type="HOGENOM" id="CLU_019221_2_1_1"/>